<protein>
    <submittedName>
        <fullName evidence="2">Uncharacterized protein</fullName>
    </submittedName>
</protein>
<evidence type="ECO:0000313" key="2">
    <source>
        <dbReference type="EMBL" id="KAJ7698111.1"/>
    </source>
</evidence>
<comment type="caution">
    <text evidence="2">The sequence shown here is derived from an EMBL/GenBank/DDBJ whole genome shotgun (WGS) entry which is preliminary data.</text>
</comment>
<feature type="compositionally biased region" description="Basic and acidic residues" evidence="1">
    <location>
        <begin position="140"/>
        <end position="150"/>
    </location>
</feature>
<evidence type="ECO:0000256" key="1">
    <source>
        <dbReference type="SAM" id="MobiDB-lite"/>
    </source>
</evidence>
<reference evidence="2" key="1">
    <citation type="submission" date="2023-03" db="EMBL/GenBank/DDBJ databases">
        <title>Massive genome expansion in bonnet fungi (Mycena s.s.) driven by repeated elements and novel gene families across ecological guilds.</title>
        <authorList>
            <consortium name="Lawrence Berkeley National Laboratory"/>
            <person name="Harder C.B."/>
            <person name="Miyauchi S."/>
            <person name="Viragh M."/>
            <person name="Kuo A."/>
            <person name="Thoen E."/>
            <person name="Andreopoulos B."/>
            <person name="Lu D."/>
            <person name="Skrede I."/>
            <person name="Drula E."/>
            <person name="Henrissat B."/>
            <person name="Morin E."/>
            <person name="Kohler A."/>
            <person name="Barry K."/>
            <person name="LaButti K."/>
            <person name="Morin E."/>
            <person name="Salamov A."/>
            <person name="Lipzen A."/>
            <person name="Mereny Z."/>
            <person name="Hegedus B."/>
            <person name="Baldrian P."/>
            <person name="Stursova M."/>
            <person name="Weitz H."/>
            <person name="Taylor A."/>
            <person name="Grigoriev I.V."/>
            <person name="Nagy L.G."/>
            <person name="Martin F."/>
            <person name="Kauserud H."/>
        </authorList>
    </citation>
    <scope>NUCLEOTIDE SEQUENCE</scope>
    <source>
        <strain evidence="2">CBHHK067</strain>
    </source>
</reference>
<evidence type="ECO:0000313" key="3">
    <source>
        <dbReference type="Proteomes" id="UP001221757"/>
    </source>
</evidence>
<dbReference type="EMBL" id="JARKIE010000027">
    <property type="protein sequence ID" value="KAJ7698111.1"/>
    <property type="molecule type" value="Genomic_DNA"/>
</dbReference>
<keyword evidence="3" id="KW-1185">Reference proteome</keyword>
<dbReference type="AlphaFoldDB" id="A0AAD7DSN6"/>
<feature type="compositionally biased region" description="Basic and acidic residues" evidence="1">
    <location>
        <begin position="206"/>
        <end position="234"/>
    </location>
</feature>
<feature type="region of interest" description="Disordered" evidence="1">
    <location>
        <begin position="70"/>
        <end position="95"/>
    </location>
</feature>
<feature type="compositionally biased region" description="Polar residues" evidence="1">
    <location>
        <begin position="74"/>
        <end position="84"/>
    </location>
</feature>
<proteinExistence type="predicted"/>
<sequence length="255" mass="28352">MRREPADSTPQFYDPSPASSLEVLEINYARSMSDEVLFVMQGLKLVVSKRKCPPDTGEREVRFWSWPARRLSDAKSSPVEQTRNSKARPPDSTRPLILTIFQFPARKDSLPAAPAFGPAPLLQVQADPAPNSLFPNAAAPERDQDPRKLEPAPPPPPARPSVQYAQDSPRVPTARAPESTPVPRFRVEREMDPAIASHAKSARTVTRGESESESDREFERESEIKREPEKGARVESEVMDGYGYVAGGVDVFNFK</sequence>
<feature type="region of interest" description="Disordered" evidence="1">
    <location>
        <begin position="122"/>
        <end position="234"/>
    </location>
</feature>
<name>A0AAD7DSN6_MYCRO</name>
<gene>
    <name evidence="2" type="ORF">B0H17DRAFT_1197086</name>
</gene>
<organism evidence="2 3">
    <name type="scientific">Mycena rosella</name>
    <name type="common">Pink bonnet</name>
    <name type="synonym">Agaricus rosellus</name>
    <dbReference type="NCBI Taxonomy" id="1033263"/>
    <lineage>
        <taxon>Eukaryota</taxon>
        <taxon>Fungi</taxon>
        <taxon>Dikarya</taxon>
        <taxon>Basidiomycota</taxon>
        <taxon>Agaricomycotina</taxon>
        <taxon>Agaricomycetes</taxon>
        <taxon>Agaricomycetidae</taxon>
        <taxon>Agaricales</taxon>
        <taxon>Marasmiineae</taxon>
        <taxon>Mycenaceae</taxon>
        <taxon>Mycena</taxon>
    </lineage>
</organism>
<dbReference type="Proteomes" id="UP001221757">
    <property type="component" value="Unassembled WGS sequence"/>
</dbReference>
<accession>A0AAD7DSN6</accession>